<name>A0A820T9U9_9BILA</name>
<organism evidence="3 4">
    <name type="scientific">Rotaria socialis</name>
    <dbReference type="NCBI Taxonomy" id="392032"/>
    <lineage>
        <taxon>Eukaryota</taxon>
        <taxon>Metazoa</taxon>
        <taxon>Spiralia</taxon>
        <taxon>Gnathifera</taxon>
        <taxon>Rotifera</taxon>
        <taxon>Eurotatoria</taxon>
        <taxon>Bdelloidea</taxon>
        <taxon>Philodinida</taxon>
        <taxon>Philodinidae</taxon>
        <taxon>Rotaria</taxon>
    </lineage>
</organism>
<dbReference type="EMBL" id="CAJOBP010001619">
    <property type="protein sequence ID" value="CAF4298379.1"/>
    <property type="molecule type" value="Genomic_DNA"/>
</dbReference>
<evidence type="ECO:0000313" key="5">
    <source>
        <dbReference type="Proteomes" id="UP000663873"/>
    </source>
</evidence>
<protein>
    <submittedName>
        <fullName evidence="3">Uncharacterized protein</fullName>
    </submittedName>
</protein>
<evidence type="ECO:0000313" key="1">
    <source>
        <dbReference type="EMBL" id="CAF4298379.1"/>
    </source>
</evidence>
<evidence type="ECO:0000313" key="3">
    <source>
        <dbReference type="EMBL" id="CAF4463491.1"/>
    </source>
</evidence>
<dbReference type="EMBL" id="CAJOBR010000094">
    <property type="protein sequence ID" value="CAF4463491.1"/>
    <property type="molecule type" value="Genomic_DNA"/>
</dbReference>
<dbReference type="Proteomes" id="UP000663848">
    <property type="component" value="Unassembled WGS sequence"/>
</dbReference>
<accession>A0A820T9U9</accession>
<dbReference type="Proteomes" id="UP000663873">
    <property type="component" value="Unassembled WGS sequence"/>
</dbReference>
<keyword evidence="5" id="KW-1185">Reference proteome</keyword>
<gene>
    <name evidence="2" type="ORF">HFQ381_LOCUS22093</name>
    <name evidence="3" type="ORF">QYT958_LOCUS1627</name>
    <name evidence="1" type="ORF">UJA718_LOCUS12474</name>
</gene>
<evidence type="ECO:0000313" key="4">
    <source>
        <dbReference type="Proteomes" id="UP000663848"/>
    </source>
</evidence>
<reference evidence="3" key="1">
    <citation type="submission" date="2021-02" db="EMBL/GenBank/DDBJ databases">
        <authorList>
            <person name="Nowell W R."/>
        </authorList>
    </citation>
    <scope>NUCLEOTIDE SEQUENCE</scope>
</reference>
<dbReference type="Proteomes" id="UP000663851">
    <property type="component" value="Unassembled WGS sequence"/>
</dbReference>
<dbReference type="AlphaFoldDB" id="A0A820T9U9"/>
<evidence type="ECO:0000313" key="2">
    <source>
        <dbReference type="EMBL" id="CAF4427773.1"/>
    </source>
</evidence>
<proteinExistence type="predicted"/>
<dbReference type="EMBL" id="CAJOBO010002051">
    <property type="protein sequence ID" value="CAF4427773.1"/>
    <property type="molecule type" value="Genomic_DNA"/>
</dbReference>
<sequence length="177" mass="20561">MTNLNKFTFSIQTLVCRYTTKINVSSNKDIQRSGIGRGYQQVSSYVNIHLSMFKAKCHIYSLPCQFEYLPDVNISFPGDLLFLEILHIRNDKQQKDKHYSSTTLITFHLKLLDPKFTNVDYAKQFLFEKITHLPRLLNNIHLEQPIEDIIITLSIVLRATQNTELNTVPLQKPTAYV</sequence>
<comment type="caution">
    <text evidence="3">The sequence shown here is derived from an EMBL/GenBank/DDBJ whole genome shotgun (WGS) entry which is preliminary data.</text>
</comment>